<dbReference type="RefSeq" id="XP_001325972.1">
    <property type="nucleotide sequence ID" value="XM_001325937.1"/>
</dbReference>
<reference evidence="2" key="1">
    <citation type="submission" date="2006-10" db="EMBL/GenBank/DDBJ databases">
        <authorList>
            <person name="Amadeo P."/>
            <person name="Zhao Q."/>
            <person name="Wortman J."/>
            <person name="Fraser-Liggett C."/>
            <person name="Carlton J."/>
        </authorList>
    </citation>
    <scope>NUCLEOTIDE SEQUENCE</scope>
    <source>
        <strain evidence="2">G3</strain>
    </source>
</reference>
<dbReference type="InParanoid" id="A2E0K4"/>
<reference evidence="2" key="2">
    <citation type="journal article" date="2007" name="Science">
        <title>Draft genome sequence of the sexually transmitted pathogen Trichomonas vaginalis.</title>
        <authorList>
            <person name="Carlton J.M."/>
            <person name="Hirt R.P."/>
            <person name="Silva J.C."/>
            <person name="Delcher A.L."/>
            <person name="Schatz M."/>
            <person name="Zhao Q."/>
            <person name="Wortman J.R."/>
            <person name="Bidwell S.L."/>
            <person name="Alsmark U.C.M."/>
            <person name="Besteiro S."/>
            <person name="Sicheritz-Ponten T."/>
            <person name="Noel C.J."/>
            <person name="Dacks J.B."/>
            <person name="Foster P.G."/>
            <person name="Simillion C."/>
            <person name="Van de Peer Y."/>
            <person name="Miranda-Saavedra D."/>
            <person name="Barton G.J."/>
            <person name="Westrop G.D."/>
            <person name="Mueller S."/>
            <person name="Dessi D."/>
            <person name="Fiori P.L."/>
            <person name="Ren Q."/>
            <person name="Paulsen I."/>
            <person name="Zhang H."/>
            <person name="Bastida-Corcuera F.D."/>
            <person name="Simoes-Barbosa A."/>
            <person name="Brown M.T."/>
            <person name="Hayes R.D."/>
            <person name="Mukherjee M."/>
            <person name="Okumura C.Y."/>
            <person name="Schneider R."/>
            <person name="Smith A.J."/>
            <person name="Vanacova S."/>
            <person name="Villalvazo M."/>
            <person name="Haas B.J."/>
            <person name="Pertea M."/>
            <person name="Feldblyum T.V."/>
            <person name="Utterback T.R."/>
            <person name="Shu C.L."/>
            <person name="Osoegawa K."/>
            <person name="de Jong P.J."/>
            <person name="Hrdy I."/>
            <person name="Horvathova L."/>
            <person name="Zubacova Z."/>
            <person name="Dolezal P."/>
            <person name="Malik S.B."/>
            <person name="Logsdon J.M. Jr."/>
            <person name="Henze K."/>
            <person name="Gupta A."/>
            <person name="Wang C.C."/>
            <person name="Dunne R.L."/>
            <person name="Upcroft J.A."/>
            <person name="Upcroft P."/>
            <person name="White O."/>
            <person name="Salzberg S.L."/>
            <person name="Tang P."/>
            <person name="Chiu C.-H."/>
            <person name="Lee Y.-S."/>
            <person name="Embley T.M."/>
            <person name="Coombs G.H."/>
            <person name="Mottram J.C."/>
            <person name="Tachezy J."/>
            <person name="Fraser-Liggett C.M."/>
            <person name="Johnson P.J."/>
        </authorList>
    </citation>
    <scope>NUCLEOTIDE SEQUENCE [LARGE SCALE GENOMIC DNA]</scope>
    <source>
        <strain evidence="2">G3</strain>
    </source>
</reference>
<dbReference type="VEuPathDB" id="TrichDB:TVAG_467640"/>
<feature type="region of interest" description="Disordered" evidence="1">
    <location>
        <begin position="1"/>
        <end position="26"/>
    </location>
</feature>
<name>A2E0K4_TRIV3</name>
<accession>A2E0K4</accession>
<evidence type="ECO:0000313" key="2">
    <source>
        <dbReference type="EMBL" id="EAY13749.1"/>
    </source>
</evidence>
<dbReference type="VEuPathDB" id="TrichDB:TVAGG3_0074440"/>
<gene>
    <name evidence="2" type="ORF">TVAG_467640</name>
</gene>
<dbReference type="KEGG" id="tva:4771749"/>
<evidence type="ECO:0000256" key="1">
    <source>
        <dbReference type="SAM" id="MobiDB-lite"/>
    </source>
</evidence>
<proteinExistence type="predicted"/>
<dbReference type="EMBL" id="DS113280">
    <property type="protein sequence ID" value="EAY13749.1"/>
    <property type="molecule type" value="Genomic_DNA"/>
</dbReference>
<dbReference type="Proteomes" id="UP000001542">
    <property type="component" value="Unassembled WGS sequence"/>
</dbReference>
<evidence type="ECO:0000313" key="3">
    <source>
        <dbReference type="Proteomes" id="UP000001542"/>
    </source>
</evidence>
<sequence length="120" mass="14211">MAQLGKLGKLPRQILPTGRTLPSDRKSFSRQLEELFHQTGRTLPSDRKNSSIRQEKFFLLFVRKPFKFSKIENFLVELQKKFFLPTEKYFPSNRKNSSIRQEKFFLPTGHKQMTDRKSSS</sequence>
<organism evidence="2 3">
    <name type="scientific">Trichomonas vaginalis (strain ATCC PRA-98 / G3)</name>
    <dbReference type="NCBI Taxonomy" id="412133"/>
    <lineage>
        <taxon>Eukaryota</taxon>
        <taxon>Metamonada</taxon>
        <taxon>Parabasalia</taxon>
        <taxon>Trichomonadida</taxon>
        <taxon>Trichomonadidae</taxon>
        <taxon>Trichomonas</taxon>
    </lineage>
</organism>
<feature type="region of interest" description="Disordered" evidence="1">
    <location>
        <begin position="101"/>
        <end position="120"/>
    </location>
</feature>
<protein>
    <submittedName>
        <fullName evidence="2">Uncharacterized protein</fullName>
    </submittedName>
</protein>
<keyword evidence="3" id="KW-1185">Reference proteome</keyword>
<dbReference type="AlphaFoldDB" id="A2E0K4"/>